<reference evidence="6" key="2">
    <citation type="submission" date="2016-12" db="EMBL/GenBank/DDBJ databases">
        <authorList>
            <person name="Gulvik C.A."/>
        </authorList>
    </citation>
    <scope>NUCLEOTIDE SEQUENCE [LARGE SCALE GENOMIC DNA]</scope>
    <source>
        <strain evidence="6">ATCC 51725</strain>
    </source>
</reference>
<dbReference type="Pfam" id="PF01476">
    <property type="entry name" value="LysM"/>
    <property type="match status" value="1"/>
</dbReference>
<dbReference type="Proteomes" id="UP000186437">
    <property type="component" value="Unassembled WGS sequence"/>
</dbReference>
<feature type="signal peptide" evidence="2">
    <location>
        <begin position="1"/>
        <end position="26"/>
    </location>
</feature>
<accession>A0A1Q8EEH5</accession>
<dbReference type="AlphaFoldDB" id="A0A1Q8EEH5"/>
<sequence length="360" mass="38555">MSLTLPQKTMLFSAVALSLFTGTAQADELAPIWSARSLEEIKADILEQSDKQTYTIKYGDTLSTIAQAFDIEMSVLARVNQIANINLIFPNTTLTVTNNSQEEVTSIEIQPSQGQEPTEAVKATVDLDKQQVVIDDQVIPIGGTAEPTEVASEATVQADSESPASDAYPIPEQQQATEAVSAATVQADSESPANDAHLVPAQQQEAEPVAEAVAPALEQAQASQPAPVAPVSDSAIVTNPVTANPINMGLQLHTAAFKEEVASIYGITAFSLYRPGDSGDHGKGLAVDFMVGNNTELGDQVANYAIQQMGAKNISYIIWKQHFYSPTPNIYGPAHTWNPMPDRGSITENHYDHVHVSMNP</sequence>
<feature type="region of interest" description="Disordered" evidence="1">
    <location>
        <begin position="143"/>
        <end position="168"/>
    </location>
</feature>
<dbReference type="EMBL" id="MSJL01000010">
    <property type="protein sequence ID" value="OLF50198.1"/>
    <property type="molecule type" value="Genomic_DNA"/>
</dbReference>
<evidence type="ECO:0000259" key="3">
    <source>
        <dbReference type="PROSITE" id="PS51782"/>
    </source>
</evidence>
<evidence type="ECO:0000256" key="1">
    <source>
        <dbReference type="SAM" id="MobiDB-lite"/>
    </source>
</evidence>
<evidence type="ECO:0000313" key="7">
    <source>
        <dbReference type="Proteomes" id="UP000255213"/>
    </source>
</evidence>
<proteinExistence type="predicted"/>
<dbReference type="CDD" id="cd00118">
    <property type="entry name" value="LysM"/>
    <property type="match status" value="1"/>
</dbReference>
<gene>
    <name evidence="4" type="ORF">BU200_03380</name>
    <name evidence="5" type="ORF">NCTC12957_02003</name>
</gene>
<evidence type="ECO:0000313" key="5">
    <source>
        <dbReference type="EMBL" id="SUN08408.1"/>
    </source>
</evidence>
<feature type="compositionally biased region" description="Polar residues" evidence="1">
    <location>
        <begin position="154"/>
        <end position="163"/>
    </location>
</feature>
<dbReference type="InterPro" id="IPR036779">
    <property type="entry name" value="LysM_dom_sf"/>
</dbReference>
<evidence type="ECO:0000256" key="2">
    <source>
        <dbReference type="SAM" id="SignalP"/>
    </source>
</evidence>
<dbReference type="InterPro" id="IPR018392">
    <property type="entry name" value="LysM"/>
</dbReference>
<dbReference type="SMART" id="SM00257">
    <property type="entry name" value="LysM"/>
    <property type="match status" value="1"/>
</dbReference>
<dbReference type="Pfam" id="PF26571">
    <property type="entry name" value="VldE"/>
    <property type="match status" value="1"/>
</dbReference>
<dbReference type="OrthoDB" id="2989771at2"/>
<dbReference type="Gene3D" id="3.10.350.10">
    <property type="entry name" value="LysM domain"/>
    <property type="match status" value="1"/>
</dbReference>
<evidence type="ECO:0000313" key="4">
    <source>
        <dbReference type="EMBL" id="OLF50198.1"/>
    </source>
</evidence>
<feature type="domain" description="LysM" evidence="3">
    <location>
        <begin position="52"/>
        <end position="96"/>
    </location>
</feature>
<dbReference type="InterPro" id="IPR058593">
    <property type="entry name" value="ARB_07466-like_C"/>
</dbReference>
<feature type="chain" id="PRO_5044564174" evidence="2">
    <location>
        <begin position="27"/>
        <end position="360"/>
    </location>
</feature>
<protein>
    <submittedName>
        <fullName evidence="5">LysM domain-containing protein</fullName>
    </submittedName>
</protein>
<dbReference type="EMBL" id="UHEN01000001">
    <property type="protein sequence ID" value="SUN08408.1"/>
    <property type="molecule type" value="Genomic_DNA"/>
</dbReference>
<dbReference type="PROSITE" id="PS51782">
    <property type="entry name" value="LYSM"/>
    <property type="match status" value="1"/>
</dbReference>
<dbReference type="Proteomes" id="UP000255213">
    <property type="component" value="Unassembled WGS sequence"/>
</dbReference>
<keyword evidence="6" id="KW-1185">Reference proteome</keyword>
<evidence type="ECO:0000313" key="6">
    <source>
        <dbReference type="Proteomes" id="UP000186437"/>
    </source>
</evidence>
<reference evidence="4" key="1">
    <citation type="submission" date="2016-12" db="EMBL/GenBank/DDBJ databases">
        <authorList>
            <person name="Song W.-J."/>
            <person name="Kurnit D.M."/>
        </authorList>
    </citation>
    <scope>NUCLEOTIDE SEQUENCE [LARGE SCALE GENOMIC DNA]</scope>
    <source>
        <strain evidence="4">ATCC 51725</strain>
    </source>
</reference>
<keyword evidence="2" id="KW-0732">Signal</keyword>
<dbReference type="RefSeq" id="WP_075098825.1">
    <property type="nucleotide sequence ID" value="NZ_MSJL01000010.1"/>
</dbReference>
<organism evidence="4 6">
    <name type="scientific">Streptococcus acidominimus</name>
    <dbReference type="NCBI Taxonomy" id="1326"/>
    <lineage>
        <taxon>Bacteria</taxon>
        <taxon>Bacillati</taxon>
        <taxon>Bacillota</taxon>
        <taxon>Bacilli</taxon>
        <taxon>Lactobacillales</taxon>
        <taxon>Streptococcaceae</taxon>
        <taxon>Streptococcus</taxon>
    </lineage>
</organism>
<reference evidence="5 7" key="3">
    <citation type="submission" date="2018-06" db="EMBL/GenBank/DDBJ databases">
        <authorList>
            <consortium name="Pathogen Informatics"/>
            <person name="Doyle S."/>
        </authorList>
    </citation>
    <scope>NUCLEOTIDE SEQUENCE [LARGE SCALE GENOMIC DNA]</scope>
    <source>
        <strain evidence="5 7">NCTC12957</strain>
    </source>
</reference>
<name>A0A1Q8EEH5_STRAI</name>
<dbReference type="SUPFAM" id="SSF54106">
    <property type="entry name" value="LysM domain"/>
    <property type="match status" value="1"/>
</dbReference>